<proteinExistence type="predicted"/>
<evidence type="ECO:0000313" key="1">
    <source>
        <dbReference type="EnsemblPlants" id="KQL10418"/>
    </source>
</evidence>
<dbReference type="EMBL" id="AGNK02002385">
    <property type="status" value="NOT_ANNOTATED_CDS"/>
    <property type="molecule type" value="Genomic_DNA"/>
</dbReference>
<protein>
    <submittedName>
        <fullName evidence="1">Uncharacterized protein</fullName>
    </submittedName>
</protein>
<reference evidence="2" key="1">
    <citation type="journal article" date="2012" name="Nat. Biotechnol.">
        <title>Reference genome sequence of the model plant Setaria.</title>
        <authorList>
            <person name="Bennetzen J.L."/>
            <person name="Schmutz J."/>
            <person name="Wang H."/>
            <person name="Percifield R."/>
            <person name="Hawkins J."/>
            <person name="Pontaroli A.C."/>
            <person name="Estep M."/>
            <person name="Feng L."/>
            <person name="Vaughn J.N."/>
            <person name="Grimwood J."/>
            <person name="Jenkins J."/>
            <person name="Barry K."/>
            <person name="Lindquist E."/>
            <person name="Hellsten U."/>
            <person name="Deshpande S."/>
            <person name="Wang X."/>
            <person name="Wu X."/>
            <person name="Mitros T."/>
            <person name="Triplett J."/>
            <person name="Yang X."/>
            <person name="Ye C.Y."/>
            <person name="Mauro-Herrera M."/>
            <person name="Wang L."/>
            <person name="Li P."/>
            <person name="Sharma M."/>
            <person name="Sharma R."/>
            <person name="Ronald P.C."/>
            <person name="Panaud O."/>
            <person name="Kellogg E.A."/>
            <person name="Brutnell T.P."/>
            <person name="Doust A.N."/>
            <person name="Tuskan G.A."/>
            <person name="Rokhsar D."/>
            <person name="Devos K.M."/>
        </authorList>
    </citation>
    <scope>NUCLEOTIDE SEQUENCE [LARGE SCALE GENOMIC DNA]</scope>
    <source>
        <strain evidence="2">cv. Yugu1</strain>
    </source>
</reference>
<sequence>MDKISQSVMVDATTGGGGITLARMTMIMALPGNAIPRCCFRLVARAHKWLGRSHITGGEHKGDDVVKL</sequence>
<dbReference type="Proteomes" id="UP000004995">
    <property type="component" value="Unassembled WGS sequence"/>
</dbReference>
<name>K3Y0N2_SETIT</name>
<dbReference type="AlphaFoldDB" id="K3Y0N2"/>
<keyword evidence="2" id="KW-1185">Reference proteome</keyword>
<dbReference type="Gramene" id="KQL10418">
    <property type="protein sequence ID" value="KQL10418"/>
    <property type="gene ID" value="SETIT_007743mg"/>
</dbReference>
<evidence type="ECO:0000313" key="2">
    <source>
        <dbReference type="Proteomes" id="UP000004995"/>
    </source>
</evidence>
<dbReference type="HOGENOM" id="CLU_2798779_0_0_1"/>
<accession>K3Y0N2</accession>
<dbReference type="InParanoid" id="K3Y0N2"/>
<reference evidence="1" key="2">
    <citation type="submission" date="2018-08" db="UniProtKB">
        <authorList>
            <consortium name="EnsemblPlants"/>
        </authorList>
    </citation>
    <scope>IDENTIFICATION</scope>
    <source>
        <strain evidence="1">Yugu1</strain>
    </source>
</reference>
<organism evidence="1 2">
    <name type="scientific">Setaria italica</name>
    <name type="common">Foxtail millet</name>
    <name type="synonym">Panicum italicum</name>
    <dbReference type="NCBI Taxonomy" id="4555"/>
    <lineage>
        <taxon>Eukaryota</taxon>
        <taxon>Viridiplantae</taxon>
        <taxon>Streptophyta</taxon>
        <taxon>Embryophyta</taxon>
        <taxon>Tracheophyta</taxon>
        <taxon>Spermatophyta</taxon>
        <taxon>Magnoliopsida</taxon>
        <taxon>Liliopsida</taxon>
        <taxon>Poales</taxon>
        <taxon>Poaceae</taxon>
        <taxon>PACMAD clade</taxon>
        <taxon>Panicoideae</taxon>
        <taxon>Panicodae</taxon>
        <taxon>Paniceae</taxon>
        <taxon>Cenchrinae</taxon>
        <taxon>Setaria</taxon>
    </lineage>
</organism>
<dbReference type="EnsemblPlants" id="KQL10418">
    <property type="protein sequence ID" value="KQL10418"/>
    <property type="gene ID" value="SETIT_007743mg"/>
</dbReference>